<proteinExistence type="predicted"/>
<sequence length="594" mass="65346">MALLWLPVELLDQIVGYLEPADVARLMACNSRQLVPHYERRLYTQQKARDSAMLAACRLGLIRIIRRLVLDYGAPASIVQTGPFPTAGSGSARYIASRNIPKKQLSLFVTAANGHFDACRELARLGARMDVASIGLGGGGGQGDLLHLVFSPRDDWALLHLFYEEELDDHVFPEYRIFIAEPLLRVIDAHGQRGRPPLRTVQMLLDRGAAGSSLDGDFQSRNALTVAMRQQEYDPIPVLDLLLGAGAAINGPQAEGGVLPAALTPIFAAVEAMATRGDTSLVDWCSQRGADIDRCAVVQDSRTESTYQVTPALFYVICVDFWAGRPWDPTEGLKFLLDRGAHMELDPEEAKRPTTSGAPWPFAGVGAGSGSLWCLEYLLAKWGMADMLNTPSYRRMIGYLIQLNVQREDTMASETLSRCEHGLKGNPELDPLHDNSAQYSSAREATVCAWGVLVMNIILPIYKITPTQLLAQYIVYKGSHFEPVEHLARATIQVLLDAGADINARIADADDGSTLLHRLCREVGRAWMDAPKGCGSFCTFQAHVRTFSLFTHVLNKGANRAIRTHDGRRAKDVLLEGLDPKRCERLERVASMLG</sequence>
<gene>
    <name evidence="2" type="ORF">BJY01DRAFT_256184</name>
</gene>
<dbReference type="Gene3D" id="1.25.40.20">
    <property type="entry name" value="Ankyrin repeat-containing domain"/>
    <property type="match status" value="2"/>
</dbReference>
<comment type="caution">
    <text evidence="2">The sequence shown here is derived from an EMBL/GenBank/DDBJ whole genome shotgun (WGS) entry which is preliminary data.</text>
</comment>
<dbReference type="InterPro" id="IPR036770">
    <property type="entry name" value="Ankyrin_rpt-contain_sf"/>
</dbReference>
<protein>
    <recommendedName>
        <fullName evidence="1">F-box domain-containing protein</fullName>
    </recommendedName>
</protein>
<feature type="domain" description="F-box" evidence="1">
    <location>
        <begin position="1"/>
        <end position="46"/>
    </location>
</feature>
<accession>A0ABR4IEL0</accession>
<evidence type="ECO:0000313" key="3">
    <source>
        <dbReference type="Proteomes" id="UP001610446"/>
    </source>
</evidence>
<keyword evidence="3" id="KW-1185">Reference proteome</keyword>
<dbReference type="InterPro" id="IPR001810">
    <property type="entry name" value="F-box_dom"/>
</dbReference>
<dbReference type="EMBL" id="JBFXLU010000475">
    <property type="protein sequence ID" value="KAL2825704.1"/>
    <property type="molecule type" value="Genomic_DNA"/>
</dbReference>
<organism evidence="2 3">
    <name type="scientific">Aspergillus pseudoustus</name>
    <dbReference type="NCBI Taxonomy" id="1810923"/>
    <lineage>
        <taxon>Eukaryota</taxon>
        <taxon>Fungi</taxon>
        <taxon>Dikarya</taxon>
        <taxon>Ascomycota</taxon>
        <taxon>Pezizomycotina</taxon>
        <taxon>Eurotiomycetes</taxon>
        <taxon>Eurotiomycetidae</taxon>
        <taxon>Eurotiales</taxon>
        <taxon>Aspergillaceae</taxon>
        <taxon>Aspergillus</taxon>
        <taxon>Aspergillus subgen. Nidulantes</taxon>
    </lineage>
</organism>
<dbReference type="PROSITE" id="PS50181">
    <property type="entry name" value="FBOX"/>
    <property type="match status" value="1"/>
</dbReference>
<dbReference type="SUPFAM" id="SSF48403">
    <property type="entry name" value="Ankyrin repeat"/>
    <property type="match status" value="1"/>
</dbReference>
<name>A0ABR4IEL0_9EURO</name>
<reference evidence="2 3" key="1">
    <citation type="submission" date="2024-07" db="EMBL/GenBank/DDBJ databases">
        <title>Section-level genome sequencing and comparative genomics of Aspergillus sections Usti and Cavernicolus.</title>
        <authorList>
            <consortium name="Lawrence Berkeley National Laboratory"/>
            <person name="Nybo J.L."/>
            <person name="Vesth T.C."/>
            <person name="Theobald S."/>
            <person name="Frisvad J.C."/>
            <person name="Larsen T.O."/>
            <person name="Kjaerboelling I."/>
            <person name="Rothschild-Mancinelli K."/>
            <person name="Lyhne E.K."/>
            <person name="Kogle M.E."/>
            <person name="Barry K."/>
            <person name="Clum A."/>
            <person name="Na H."/>
            <person name="Ledsgaard L."/>
            <person name="Lin J."/>
            <person name="Lipzen A."/>
            <person name="Kuo A."/>
            <person name="Riley R."/>
            <person name="Mondo S."/>
            <person name="Labutti K."/>
            <person name="Haridas S."/>
            <person name="Pangalinan J."/>
            <person name="Salamov A.A."/>
            <person name="Simmons B.A."/>
            <person name="Magnuson J.K."/>
            <person name="Chen J."/>
            <person name="Drula E."/>
            <person name="Henrissat B."/>
            <person name="Wiebenga A."/>
            <person name="Lubbers R.J."/>
            <person name="Gomes A.C."/>
            <person name="Makela M.R."/>
            <person name="Stajich J."/>
            <person name="Grigoriev I.V."/>
            <person name="Mortensen U.H."/>
            <person name="De Vries R.P."/>
            <person name="Baker S.E."/>
            <person name="Andersen M.R."/>
        </authorList>
    </citation>
    <scope>NUCLEOTIDE SEQUENCE [LARGE SCALE GENOMIC DNA]</scope>
    <source>
        <strain evidence="2 3">CBS 123904</strain>
    </source>
</reference>
<evidence type="ECO:0000313" key="2">
    <source>
        <dbReference type="EMBL" id="KAL2825704.1"/>
    </source>
</evidence>
<dbReference type="Proteomes" id="UP001610446">
    <property type="component" value="Unassembled WGS sequence"/>
</dbReference>
<evidence type="ECO:0000259" key="1">
    <source>
        <dbReference type="PROSITE" id="PS50181"/>
    </source>
</evidence>